<dbReference type="InterPro" id="IPR050287">
    <property type="entry name" value="MTA/SAH_deaminase"/>
</dbReference>
<organism evidence="5 6">
    <name type="scientific">Teichococcus rhizosphaerae</name>
    <dbReference type="NCBI Taxonomy" id="1335062"/>
    <lineage>
        <taxon>Bacteria</taxon>
        <taxon>Pseudomonadati</taxon>
        <taxon>Pseudomonadota</taxon>
        <taxon>Alphaproteobacteria</taxon>
        <taxon>Acetobacterales</taxon>
        <taxon>Roseomonadaceae</taxon>
        <taxon>Roseomonas</taxon>
    </lineage>
</organism>
<dbReference type="SUPFAM" id="SSF51556">
    <property type="entry name" value="Metallo-dependent hydrolases"/>
    <property type="match status" value="1"/>
</dbReference>
<dbReference type="PANTHER" id="PTHR43794:SF11">
    <property type="entry name" value="AMIDOHYDROLASE-RELATED DOMAIN-CONTAINING PROTEIN"/>
    <property type="match status" value="1"/>
</dbReference>
<reference evidence="5 6" key="1">
    <citation type="submission" date="2017-10" db="EMBL/GenBank/DDBJ databases">
        <authorList>
            <person name="Banno H."/>
            <person name="Chua N.-H."/>
        </authorList>
    </citation>
    <scope>NUCLEOTIDE SEQUENCE [LARGE SCALE GENOMIC DNA]</scope>
    <source>
        <strain evidence="5 6">YW11</strain>
    </source>
</reference>
<dbReference type="SUPFAM" id="SSF51338">
    <property type="entry name" value="Composite domain of metallo-dependent hydrolases"/>
    <property type="match status" value="1"/>
</dbReference>
<evidence type="ECO:0000313" key="5">
    <source>
        <dbReference type="EMBL" id="PHK96498.1"/>
    </source>
</evidence>
<evidence type="ECO:0000256" key="1">
    <source>
        <dbReference type="ARBA" id="ARBA00006745"/>
    </source>
</evidence>
<dbReference type="Gene3D" id="2.30.40.10">
    <property type="entry name" value="Urease, subunit C, domain 1"/>
    <property type="match status" value="1"/>
</dbReference>
<dbReference type="AlphaFoldDB" id="A0A2C7A8Q1"/>
<evidence type="ECO:0000256" key="2">
    <source>
        <dbReference type="ARBA" id="ARBA00022801"/>
    </source>
</evidence>
<sequence length="493" mass="53586">MQGALPPGPRRSDSVTPDPAISFPDMPSMDLLITNAAVVTCDDERRVLGRHAILVRGNRIEGLGPSVELEAAHPGVPRFDAHGLAVLPGLINAHTHTVLTALRGSVEDWEGDMIYGYMSPISYTMTDEERAVMAMLGCVEAIRSGSTTLVDPFRHVLSYGRAMASTGLRLWLSESCADIDTRRIRHGDYREDPAFGAQFLDRAEAMIEGLHGSHGDRVRCQVAAHAPDNCSPAMLRKLLDLAARHSLTRTVHLSQSPGEEKAVRAARGTTSAGYLDREGFLGPDLTAAHWTFCNREDIEILAARGVTMAHTPASISRRRGMHRALLGPIRDAGVRVAFGTDNMTEDMFQAMTIGSILHRTGRGREEEGGVLPGPDAILDAVTRDAAASVGAGHEIGRVAPGWKADLTFLDLNTPALRPVIRLVSNIVHYGHPGAVHSVMVDGAFILRDRRVLTVDEPALLREADAVTRRVWARMIEQNPDLARPASELPWLEL</sequence>
<feature type="region of interest" description="Disordered" evidence="3">
    <location>
        <begin position="1"/>
        <end position="20"/>
    </location>
</feature>
<dbReference type="Pfam" id="PF01979">
    <property type="entry name" value="Amidohydro_1"/>
    <property type="match status" value="1"/>
</dbReference>
<protein>
    <recommendedName>
        <fullName evidence="4">Amidohydrolase-related domain-containing protein</fullName>
    </recommendedName>
</protein>
<keyword evidence="6" id="KW-1185">Reference proteome</keyword>
<proteinExistence type="inferred from homology"/>
<keyword evidence="2" id="KW-0378">Hydrolase</keyword>
<dbReference type="EMBL" id="PDNU01000003">
    <property type="protein sequence ID" value="PHK96498.1"/>
    <property type="molecule type" value="Genomic_DNA"/>
</dbReference>
<comment type="caution">
    <text evidence="5">The sequence shown here is derived from an EMBL/GenBank/DDBJ whole genome shotgun (WGS) entry which is preliminary data.</text>
</comment>
<dbReference type="OrthoDB" id="9796020at2"/>
<dbReference type="Proteomes" id="UP000223527">
    <property type="component" value="Unassembled WGS sequence"/>
</dbReference>
<gene>
    <name evidence="5" type="ORF">CR162_04010</name>
</gene>
<dbReference type="InterPro" id="IPR032466">
    <property type="entry name" value="Metal_Hydrolase"/>
</dbReference>
<dbReference type="PANTHER" id="PTHR43794">
    <property type="entry name" value="AMINOHYDROLASE SSNA-RELATED"/>
    <property type="match status" value="1"/>
</dbReference>
<feature type="domain" description="Amidohydrolase-related" evidence="4">
    <location>
        <begin position="86"/>
        <end position="442"/>
    </location>
</feature>
<dbReference type="InterPro" id="IPR011059">
    <property type="entry name" value="Metal-dep_hydrolase_composite"/>
</dbReference>
<accession>A0A2C7A8Q1</accession>
<comment type="similarity">
    <text evidence="1">Belongs to the metallo-dependent hydrolases superfamily. ATZ/TRZ family.</text>
</comment>
<name>A0A2C7A8Q1_9PROT</name>
<evidence type="ECO:0000256" key="3">
    <source>
        <dbReference type="SAM" id="MobiDB-lite"/>
    </source>
</evidence>
<dbReference type="GO" id="GO:0016810">
    <property type="term" value="F:hydrolase activity, acting on carbon-nitrogen (but not peptide) bonds"/>
    <property type="evidence" value="ECO:0007669"/>
    <property type="project" value="InterPro"/>
</dbReference>
<evidence type="ECO:0000313" key="6">
    <source>
        <dbReference type="Proteomes" id="UP000223527"/>
    </source>
</evidence>
<dbReference type="InterPro" id="IPR006680">
    <property type="entry name" value="Amidohydro-rel"/>
</dbReference>
<evidence type="ECO:0000259" key="4">
    <source>
        <dbReference type="Pfam" id="PF01979"/>
    </source>
</evidence>
<dbReference type="Gene3D" id="3.20.20.140">
    <property type="entry name" value="Metal-dependent hydrolases"/>
    <property type="match status" value="1"/>
</dbReference>